<dbReference type="EMBL" id="LUEZ02000058">
    <property type="protein sequence ID" value="RDB20571.1"/>
    <property type="molecule type" value="Genomic_DNA"/>
</dbReference>
<dbReference type="Proteomes" id="UP000076154">
    <property type="component" value="Unassembled WGS sequence"/>
</dbReference>
<keyword evidence="1" id="KW-0346">Stress response</keyword>
<gene>
    <name evidence="1" type="primary">Hspa12b_1</name>
    <name evidence="1" type="ORF">Hypma_012273</name>
</gene>
<accession>A0A369JEL0</accession>
<sequence length="599" mass="67084">MPPRAPYTGAYRKLVLALDIGTTFSGVSYCILDPGQIPEIRSVTRYPAQENVGGDSKIPTIIYYDQSGTVRAVGAEAVGEGLEDIIEDEGWIKAEWFKLHLRPHWSTALDSSFVLPPLPPNKTVVDVFADFMKYLYACARKYIQDSHASGTIFWASVEHHTEFVLTHPNGWEGAQQARMRRAAVHAGLIPDTDEGRARVHFVTEGETSLHFCIQSGLTTEAMMNGEGVLIVDAGGGTVDLSAYGQTQTGAQLSFQEVASPQCHFQGSVFVTNHARIFLDALLKNSKFHDDLDHITKCFDKTTKLRFRNNREPQYIKFGTARDKDPQLGIRSGQLKLHGLDVAQFFQPSILCIINAILEQCKITSKPISTIFLVGGFAASDWLYSQLKESLEPFGLDLSRPDSHVNKAVADGGVSFYIDHFVTARVAKYTYGMPCSVGYDGTNIEHVSRANSILQNAAGYDRLPNRFSVILAKDTQVSELTEFRKSFSSIRWPLESFDALEFNLMCYRGCSTSPCWRDVDLEMYSTLCLITADMSQLSKLLHIRHHGKRSYFYYKIEYDIVLSFGLTELIAQVCWKENGEEKRSPAKIVYDHDILESALE</sequence>
<dbReference type="InterPro" id="IPR043129">
    <property type="entry name" value="ATPase_NBD"/>
</dbReference>
<evidence type="ECO:0000313" key="2">
    <source>
        <dbReference type="Proteomes" id="UP000076154"/>
    </source>
</evidence>
<comment type="caution">
    <text evidence="1">The sequence shown here is derived from an EMBL/GenBank/DDBJ whole genome shotgun (WGS) entry which is preliminary data.</text>
</comment>
<reference evidence="1" key="1">
    <citation type="submission" date="2018-04" db="EMBL/GenBank/DDBJ databases">
        <title>Whole genome sequencing of Hypsizygus marmoreus.</title>
        <authorList>
            <person name="Choi I.-G."/>
            <person name="Min B."/>
            <person name="Kim J.-G."/>
            <person name="Kim S."/>
            <person name="Oh Y.-L."/>
            <person name="Kong W.-S."/>
            <person name="Park H."/>
            <person name="Jeong J."/>
            <person name="Song E.-S."/>
        </authorList>
    </citation>
    <scope>NUCLEOTIDE SEQUENCE [LARGE SCALE GENOMIC DNA]</scope>
    <source>
        <strain evidence="1">51987-8</strain>
    </source>
</reference>
<dbReference type="CDD" id="cd10170">
    <property type="entry name" value="ASKHA_NBD_HSP70"/>
    <property type="match status" value="1"/>
</dbReference>
<evidence type="ECO:0000313" key="1">
    <source>
        <dbReference type="EMBL" id="RDB20571.1"/>
    </source>
</evidence>
<dbReference type="PANTHER" id="PTHR14187:SF5">
    <property type="entry name" value="HEAT SHOCK 70 KDA PROTEIN 12A"/>
    <property type="match status" value="1"/>
</dbReference>
<keyword evidence="2" id="KW-1185">Reference proteome</keyword>
<dbReference type="AlphaFoldDB" id="A0A369JEL0"/>
<proteinExistence type="predicted"/>
<dbReference type="InParanoid" id="A0A369JEL0"/>
<dbReference type="Gene3D" id="3.30.420.40">
    <property type="match status" value="1"/>
</dbReference>
<dbReference type="PANTHER" id="PTHR14187">
    <property type="entry name" value="ALPHA KINASE/ELONGATION FACTOR 2 KINASE"/>
    <property type="match status" value="1"/>
</dbReference>
<dbReference type="STRING" id="39966.A0A369JEL0"/>
<name>A0A369JEL0_HYPMA</name>
<dbReference type="OrthoDB" id="2963168at2759"/>
<organism evidence="1 2">
    <name type="scientific">Hypsizygus marmoreus</name>
    <name type="common">White beech mushroom</name>
    <name type="synonym">Agaricus marmoreus</name>
    <dbReference type="NCBI Taxonomy" id="39966"/>
    <lineage>
        <taxon>Eukaryota</taxon>
        <taxon>Fungi</taxon>
        <taxon>Dikarya</taxon>
        <taxon>Basidiomycota</taxon>
        <taxon>Agaricomycotina</taxon>
        <taxon>Agaricomycetes</taxon>
        <taxon>Agaricomycetidae</taxon>
        <taxon>Agaricales</taxon>
        <taxon>Tricholomatineae</taxon>
        <taxon>Lyophyllaceae</taxon>
        <taxon>Hypsizygus</taxon>
    </lineage>
</organism>
<dbReference type="SUPFAM" id="SSF53067">
    <property type="entry name" value="Actin-like ATPase domain"/>
    <property type="match status" value="2"/>
</dbReference>
<protein>
    <submittedName>
        <fullName evidence="1">Heat shock protein 12B</fullName>
    </submittedName>
</protein>